<keyword evidence="2" id="KW-1185">Reference proteome</keyword>
<name>A0ABR8BYW8_APHFL</name>
<dbReference type="Proteomes" id="UP000606721">
    <property type="component" value="Unassembled WGS sequence"/>
</dbReference>
<reference evidence="1 2" key="1">
    <citation type="journal article" date="2020" name="ISME J.">
        <title>Comparative genomics reveals insights into cyanobacterial evolution and habitat adaptation.</title>
        <authorList>
            <person name="Chen M.Y."/>
            <person name="Teng W.K."/>
            <person name="Zhao L."/>
            <person name="Hu C.X."/>
            <person name="Zhou Y.K."/>
            <person name="Han B.P."/>
            <person name="Song L.R."/>
            <person name="Shu W.S."/>
        </authorList>
    </citation>
    <scope>NUCLEOTIDE SEQUENCE [LARGE SCALE GENOMIC DNA]</scope>
    <source>
        <strain evidence="1 2">FACHB-1040</strain>
    </source>
</reference>
<accession>A0ABR8BYW8</accession>
<dbReference type="EMBL" id="JACJQT010000028">
    <property type="protein sequence ID" value="MBD2279006.1"/>
    <property type="molecule type" value="Genomic_DNA"/>
</dbReference>
<protein>
    <submittedName>
        <fullName evidence="1">Uncharacterized protein</fullName>
    </submittedName>
</protein>
<proteinExistence type="predicted"/>
<evidence type="ECO:0000313" key="1">
    <source>
        <dbReference type="EMBL" id="MBD2279006.1"/>
    </source>
</evidence>
<evidence type="ECO:0000313" key="2">
    <source>
        <dbReference type="Proteomes" id="UP000606721"/>
    </source>
</evidence>
<organism evidence="1 2">
    <name type="scientific">Aphanizomenon flos-aquae FACHB-1040</name>
    <dbReference type="NCBI Taxonomy" id="2692887"/>
    <lineage>
        <taxon>Bacteria</taxon>
        <taxon>Bacillati</taxon>
        <taxon>Cyanobacteriota</taxon>
        <taxon>Cyanophyceae</taxon>
        <taxon>Nostocales</taxon>
        <taxon>Aphanizomenonaceae</taxon>
        <taxon>Aphanizomenon</taxon>
    </lineage>
</organism>
<gene>
    <name evidence="1" type="ORF">H6F99_12075</name>
</gene>
<comment type="caution">
    <text evidence="1">The sequence shown here is derived from an EMBL/GenBank/DDBJ whole genome shotgun (WGS) entry which is preliminary data.</text>
</comment>
<sequence>MKFSVKSIYPISTSSQATKCLGSWEFAAADVENLFMGEDSQHQGQRTKGNYDFKYPSMNLLNTKPQIEIKRGRYRQKNAVPK</sequence>